<gene>
    <name evidence="8" type="ORF">SEMRO_1863_G302360.1</name>
</gene>
<evidence type="ECO:0000256" key="5">
    <source>
        <dbReference type="SAM" id="SignalP"/>
    </source>
</evidence>
<dbReference type="SUPFAM" id="SSF48179">
    <property type="entry name" value="6-phosphogluconate dehydrogenase C-terminal domain-like"/>
    <property type="match status" value="1"/>
</dbReference>
<reference evidence="8" key="1">
    <citation type="submission" date="2020-06" db="EMBL/GenBank/DDBJ databases">
        <authorList>
            <consortium name="Plant Systems Biology data submission"/>
        </authorList>
    </citation>
    <scope>NUCLEOTIDE SEQUENCE</scope>
    <source>
        <strain evidence="8">D6</strain>
    </source>
</reference>
<dbReference type="InterPro" id="IPR013332">
    <property type="entry name" value="KPR_N"/>
</dbReference>
<dbReference type="Gene3D" id="3.40.50.720">
    <property type="entry name" value="NAD(P)-binding Rossmann-like Domain"/>
    <property type="match status" value="1"/>
</dbReference>
<keyword evidence="4" id="KW-1133">Transmembrane helix</keyword>
<evidence type="ECO:0000256" key="3">
    <source>
        <dbReference type="ARBA" id="ARBA00023002"/>
    </source>
</evidence>
<proteinExistence type="inferred from homology"/>
<protein>
    <submittedName>
        <fullName evidence="8">Catalyzes the NADPH-dependent reduction of ketopantoate into pantoic acid By similarity</fullName>
    </submittedName>
</protein>
<keyword evidence="5" id="KW-0732">Signal</keyword>
<dbReference type="Proteomes" id="UP001153069">
    <property type="component" value="Unassembled WGS sequence"/>
</dbReference>
<evidence type="ECO:0000256" key="4">
    <source>
        <dbReference type="SAM" id="Phobius"/>
    </source>
</evidence>
<dbReference type="InterPro" id="IPR013328">
    <property type="entry name" value="6PGD_dom2"/>
</dbReference>
<dbReference type="OrthoDB" id="73846at2759"/>
<dbReference type="InterPro" id="IPR036291">
    <property type="entry name" value="NAD(P)-bd_dom_sf"/>
</dbReference>
<dbReference type="Gene3D" id="1.10.1040.10">
    <property type="entry name" value="N-(1-d-carboxylethyl)-l-norvaline Dehydrogenase, domain 2"/>
    <property type="match status" value="1"/>
</dbReference>
<evidence type="ECO:0000256" key="1">
    <source>
        <dbReference type="ARBA" id="ARBA00007870"/>
    </source>
</evidence>
<comment type="caution">
    <text evidence="8">The sequence shown here is derived from an EMBL/GenBank/DDBJ whole genome shotgun (WGS) entry which is preliminary data.</text>
</comment>
<name>A0A9N8EW31_9STRA</name>
<evidence type="ECO:0000259" key="6">
    <source>
        <dbReference type="Pfam" id="PF02558"/>
    </source>
</evidence>
<feature type="transmembrane region" description="Helical" evidence="4">
    <location>
        <begin position="44"/>
        <end position="66"/>
    </location>
</feature>
<dbReference type="AlphaFoldDB" id="A0A9N8EW31"/>
<keyword evidence="3" id="KW-0560">Oxidoreductase</keyword>
<dbReference type="PANTHER" id="PTHR43765">
    <property type="entry name" value="2-DEHYDROPANTOATE 2-REDUCTASE-RELATED"/>
    <property type="match status" value="1"/>
</dbReference>
<feature type="signal peptide" evidence="5">
    <location>
        <begin position="1"/>
        <end position="20"/>
    </location>
</feature>
<sequence>MEDPPFLLLLLLTAVPLVLARCYTNLSKKKNLLHQHNHKLLSKPMPFESIGIVGAGAIGTVCGLSLSRMTNLKRVVLVGRKSLVTAVETNNGQLRLLDKTQQPQQGMIVQNFAVHISNSLATTRIPLLQDNSKFVAVTENFEDLVTFQCSVIIVASKATATETIAKGLAKVLPLDSNVTIVSFQNGIRNADILRETLQNHKNVMVLSSMVSFSAGWKSGTNLFSKTSDGSLEIQRPTAKSMPLQSTTKQNNVQVHAARMDSLAAALTTTVIPTTVVADVLPAQNSKLLINLFNAVNALAGISTPATMEKAGYRKVWAAAISEGLAVYSKLGMSIGTYRGLSPKLLPLMKVLPEMAFKLVFRIVAKVDYDSSKSSMLQDMERGRTETEVDFLCGEIVQLGKKANVPTPVNEALVRLVTAAQTAGKGSPQIAPDKLVVLVGLEKPSPQQESAGVKTMD</sequence>
<feature type="domain" description="Ketopantoate reductase C-terminal" evidence="7">
    <location>
        <begin position="279"/>
        <end position="419"/>
    </location>
</feature>
<accession>A0A9N8EW31</accession>
<evidence type="ECO:0000259" key="7">
    <source>
        <dbReference type="Pfam" id="PF08546"/>
    </source>
</evidence>
<organism evidence="8 9">
    <name type="scientific">Seminavis robusta</name>
    <dbReference type="NCBI Taxonomy" id="568900"/>
    <lineage>
        <taxon>Eukaryota</taxon>
        <taxon>Sar</taxon>
        <taxon>Stramenopiles</taxon>
        <taxon>Ochrophyta</taxon>
        <taxon>Bacillariophyta</taxon>
        <taxon>Bacillariophyceae</taxon>
        <taxon>Bacillariophycidae</taxon>
        <taxon>Naviculales</taxon>
        <taxon>Naviculaceae</taxon>
        <taxon>Seminavis</taxon>
    </lineage>
</organism>
<evidence type="ECO:0000256" key="2">
    <source>
        <dbReference type="ARBA" id="ARBA00022857"/>
    </source>
</evidence>
<dbReference type="GO" id="GO:0005737">
    <property type="term" value="C:cytoplasm"/>
    <property type="evidence" value="ECO:0007669"/>
    <property type="project" value="TreeGrafter"/>
</dbReference>
<feature type="chain" id="PRO_5040249875" evidence="5">
    <location>
        <begin position="21"/>
        <end position="456"/>
    </location>
</feature>
<comment type="similarity">
    <text evidence="1">Belongs to the ketopantoate reductase family.</text>
</comment>
<dbReference type="InterPro" id="IPR050838">
    <property type="entry name" value="Ketopantoate_reductase"/>
</dbReference>
<keyword evidence="2" id="KW-0521">NADP</keyword>
<feature type="domain" description="Ketopantoate reductase N-terminal" evidence="6">
    <location>
        <begin position="50"/>
        <end position="222"/>
    </location>
</feature>
<keyword evidence="4" id="KW-0812">Transmembrane</keyword>
<evidence type="ECO:0000313" key="8">
    <source>
        <dbReference type="EMBL" id="CAB9526654.1"/>
    </source>
</evidence>
<dbReference type="Pfam" id="PF08546">
    <property type="entry name" value="ApbA_C"/>
    <property type="match status" value="1"/>
</dbReference>
<dbReference type="InterPro" id="IPR013752">
    <property type="entry name" value="KPA_reductase"/>
</dbReference>
<dbReference type="PANTHER" id="PTHR43765:SF2">
    <property type="entry name" value="2-DEHYDROPANTOATE 2-REDUCTASE"/>
    <property type="match status" value="1"/>
</dbReference>
<dbReference type="Pfam" id="PF02558">
    <property type="entry name" value="ApbA"/>
    <property type="match status" value="1"/>
</dbReference>
<dbReference type="GO" id="GO:0008677">
    <property type="term" value="F:2-dehydropantoate 2-reductase activity"/>
    <property type="evidence" value="ECO:0007669"/>
    <property type="project" value="TreeGrafter"/>
</dbReference>
<dbReference type="EMBL" id="CAICTM010001861">
    <property type="protein sequence ID" value="CAB9526654.1"/>
    <property type="molecule type" value="Genomic_DNA"/>
</dbReference>
<keyword evidence="4" id="KW-0472">Membrane</keyword>
<dbReference type="InterPro" id="IPR008927">
    <property type="entry name" value="6-PGluconate_DH-like_C_sf"/>
</dbReference>
<dbReference type="GO" id="GO:0050661">
    <property type="term" value="F:NADP binding"/>
    <property type="evidence" value="ECO:0007669"/>
    <property type="project" value="TreeGrafter"/>
</dbReference>
<evidence type="ECO:0000313" key="9">
    <source>
        <dbReference type="Proteomes" id="UP001153069"/>
    </source>
</evidence>
<keyword evidence="9" id="KW-1185">Reference proteome</keyword>
<dbReference type="SUPFAM" id="SSF51735">
    <property type="entry name" value="NAD(P)-binding Rossmann-fold domains"/>
    <property type="match status" value="1"/>
</dbReference>